<keyword evidence="9" id="KW-1185">Reference proteome</keyword>
<feature type="region of interest" description="Disordered" evidence="5">
    <location>
        <begin position="227"/>
        <end position="249"/>
    </location>
</feature>
<organism evidence="8 9">
    <name type="scientific">Roseomonas elaeocarpi</name>
    <dbReference type="NCBI Taxonomy" id="907779"/>
    <lineage>
        <taxon>Bacteria</taxon>
        <taxon>Pseudomonadati</taxon>
        <taxon>Pseudomonadota</taxon>
        <taxon>Alphaproteobacteria</taxon>
        <taxon>Acetobacterales</taxon>
        <taxon>Roseomonadaceae</taxon>
        <taxon>Roseomonas</taxon>
    </lineage>
</organism>
<dbReference type="RefSeq" id="WP_377045842.1">
    <property type="nucleotide sequence ID" value="NZ_JBHLUN010000013.1"/>
</dbReference>
<feature type="transmembrane region" description="Helical" evidence="6">
    <location>
        <begin position="184"/>
        <end position="203"/>
    </location>
</feature>
<feature type="transmembrane region" description="Helical" evidence="6">
    <location>
        <begin position="87"/>
        <end position="108"/>
    </location>
</feature>
<feature type="transmembrane region" description="Helical" evidence="6">
    <location>
        <begin position="259"/>
        <end position="278"/>
    </location>
</feature>
<keyword evidence="4 6" id="KW-0472">Membrane</keyword>
<evidence type="ECO:0000313" key="9">
    <source>
        <dbReference type="Proteomes" id="UP001589865"/>
    </source>
</evidence>
<evidence type="ECO:0000256" key="2">
    <source>
        <dbReference type="ARBA" id="ARBA00022692"/>
    </source>
</evidence>
<evidence type="ECO:0000256" key="1">
    <source>
        <dbReference type="ARBA" id="ARBA00004141"/>
    </source>
</evidence>
<comment type="caution">
    <text evidence="8">The sequence shown here is derived from an EMBL/GenBank/DDBJ whole genome shotgun (WGS) entry which is preliminary data.</text>
</comment>
<evidence type="ECO:0000259" key="7">
    <source>
        <dbReference type="Pfam" id="PF04932"/>
    </source>
</evidence>
<feature type="transmembrane region" description="Helical" evidence="6">
    <location>
        <begin position="284"/>
        <end position="302"/>
    </location>
</feature>
<feature type="compositionally biased region" description="Pro residues" evidence="5">
    <location>
        <begin position="232"/>
        <end position="247"/>
    </location>
</feature>
<dbReference type="EMBL" id="JBHLUN010000013">
    <property type="protein sequence ID" value="MFC0410090.1"/>
    <property type="molecule type" value="Genomic_DNA"/>
</dbReference>
<feature type="domain" description="O-antigen ligase-related" evidence="7">
    <location>
        <begin position="268"/>
        <end position="411"/>
    </location>
</feature>
<evidence type="ECO:0000256" key="3">
    <source>
        <dbReference type="ARBA" id="ARBA00022989"/>
    </source>
</evidence>
<protein>
    <submittedName>
        <fullName evidence="8">O-antigen ligase family protein</fullName>
    </submittedName>
</protein>
<dbReference type="PANTHER" id="PTHR37422:SF13">
    <property type="entry name" value="LIPOPOLYSACCHARIDE BIOSYNTHESIS PROTEIN PA4999-RELATED"/>
    <property type="match status" value="1"/>
</dbReference>
<keyword evidence="2 6" id="KW-0812">Transmembrane</keyword>
<feature type="transmembrane region" description="Helical" evidence="6">
    <location>
        <begin position="405"/>
        <end position="422"/>
    </location>
</feature>
<sequence>MLTGAGRVETTRRWAVPLWVVPLPRAGSPAALAGLAGAVLQMAGALKSAPQLSLLPFDVTLAAAAALLPTLPWLVASRRWTLCPSIALPLGSAGALWLWLVIAGTWSASTDILAQKLPEAVLLGPAMLLAGLLIGADDAARRWFTGTVLIIGPFVAAGIAWGLASGTAVLGGLVGASDATRVQYQLAGLAMACSAALAALRLVESRAGGCGRTAGMAEPALAGVRNQTLPRTAPPPPAPLPPAPPRPSPHRAAVALRTLFRPLFWALLVLGLAVGALLPGGRAALLSLGGAVVLAPAARFLAARRWRMAMAWVGAAALAGLLGLGILLSDPDRAQGLRTLERFTGEGIAASARPVLWAAALDWAGEAAPLGLGTGGFTVAAGYGEQRGLYPHNHALEALAEGGPIGLLLWLGCFGGSAVVLLRRLPRLDPGRAGRLVAVTLPVALGAMVSTDLGNRMVWFALGLALSAAVEVRRV</sequence>
<feature type="transmembrane region" description="Helical" evidence="6">
    <location>
        <begin position="143"/>
        <end position="164"/>
    </location>
</feature>
<evidence type="ECO:0000256" key="5">
    <source>
        <dbReference type="SAM" id="MobiDB-lite"/>
    </source>
</evidence>
<dbReference type="GO" id="GO:0016874">
    <property type="term" value="F:ligase activity"/>
    <property type="evidence" value="ECO:0007669"/>
    <property type="project" value="UniProtKB-KW"/>
</dbReference>
<accession>A0ABV6JXB8</accession>
<feature type="transmembrane region" description="Helical" evidence="6">
    <location>
        <begin position="309"/>
        <end position="328"/>
    </location>
</feature>
<dbReference type="PANTHER" id="PTHR37422">
    <property type="entry name" value="TEICHURONIC ACID BIOSYNTHESIS PROTEIN TUAE"/>
    <property type="match status" value="1"/>
</dbReference>
<feature type="transmembrane region" description="Helical" evidence="6">
    <location>
        <begin position="54"/>
        <end position="75"/>
    </location>
</feature>
<feature type="transmembrane region" description="Helical" evidence="6">
    <location>
        <begin position="120"/>
        <end position="136"/>
    </location>
</feature>
<evidence type="ECO:0000256" key="4">
    <source>
        <dbReference type="ARBA" id="ARBA00023136"/>
    </source>
</evidence>
<dbReference type="InterPro" id="IPR007016">
    <property type="entry name" value="O-antigen_ligase-rel_domated"/>
</dbReference>
<reference evidence="8 9" key="1">
    <citation type="submission" date="2024-09" db="EMBL/GenBank/DDBJ databases">
        <authorList>
            <person name="Sun Q."/>
            <person name="Mori K."/>
        </authorList>
    </citation>
    <scope>NUCLEOTIDE SEQUENCE [LARGE SCALE GENOMIC DNA]</scope>
    <source>
        <strain evidence="8 9">TBRC 5777</strain>
    </source>
</reference>
<evidence type="ECO:0000256" key="6">
    <source>
        <dbReference type="SAM" id="Phobius"/>
    </source>
</evidence>
<dbReference type="Pfam" id="PF04932">
    <property type="entry name" value="Wzy_C"/>
    <property type="match status" value="1"/>
</dbReference>
<evidence type="ECO:0000313" key="8">
    <source>
        <dbReference type="EMBL" id="MFC0410090.1"/>
    </source>
</evidence>
<dbReference type="InterPro" id="IPR051533">
    <property type="entry name" value="WaaL-like"/>
</dbReference>
<gene>
    <name evidence="8" type="ORF">ACFFGY_17695</name>
</gene>
<name>A0ABV6JXB8_9PROT</name>
<comment type="subcellular location">
    <subcellularLocation>
        <location evidence="1">Membrane</location>
        <topology evidence="1">Multi-pass membrane protein</topology>
    </subcellularLocation>
</comment>
<keyword evidence="3 6" id="KW-1133">Transmembrane helix</keyword>
<keyword evidence="8" id="KW-0436">Ligase</keyword>
<dbReference type="Proteomes" id="UP001589865">
    <property type="component" value="Unassembled WGS sequence"/>
</dbReference>
<proteinExistence type="predicted"/>